<evidence type="ECO:0000313" key="15">
    <source>
        <dbReference type="EMBL" id="KAG5187620.1"/>
    </source>
</evidence>
<keyword evidence="7" id="KW-0520">NAD</keyword>
<keyword evidence="16" id="KW-1185">Reference proteome</keyword>
<evidence type="ECO:0000256" key="5">
    <source>
        <dbReference type="ARBA" id="ARBA00022857"/>
    </source>
</evidence>
<evidence type="ECO:0000313" key="16">
    <source>
        <dbReference type="Proteomes" id="UP000664859"/>
    </source>
</evidence>
<dbReference type="CDD" id="cd02801">
    <property type="entry name" value="DUS_like_FMN"/>
    <property type="match status" value="1"/>
</dbReference>
<comment type="cofactor">
    <cofactor evidence="1">
        <name>FMN</name>
        <dbReference type="ChEBI" id="CHEBI:58210"/>
    </cofactor>
</comment>
<name>A0A835Z5Z1_9STRA</name>
<keyword evidence="4" id="KW-0819">tRNA processing</keyword>
<evidence type="ECO:0000256" key="13">
    <source>
        <dbReference type="ARBA" id="ARBA00049467"/>
    </source>
</evidence>
<keyword evidence="5" id="KW-0521">NADP</keyword>
<dbReference type="InterPro" id="IPR018517">
    <property type="entry name" value="tRNA_hU_synthase_CS"/>
</dbReference>
<dbReference type="Gene3D" id="3.20.20.70">
    <property type="entry name" value="Aldolase class I"/>
    <property type="match status" value="1"/>
</dbReference>
<keyword evidence="2" id="KW-0285">Flavoprotein</keyword>
<comment type="catalytic activity">
    <reaction evidence="12">
        <text>5,6-dihydrouridine(16) in tRNA + NAD(+) = uridine(16) in tRNA + NADH + H(+)</text>
        <dbReference type="Rhea" id="RHEA:53380"/>
        <dbReference type="Rhea" id="RHEA-COMP:13543"/>
        <dbReference type="Rhea" id="RHEA-COMP:13544"/>
        <dbReference type="ChEBI" id="CHEBI:15378"/>
        <dbReference type="ChEBI" id="CHEBI:57540"/>
        <dbReference type="ChEBI" id="CHEBI:57945"/>
        <dbReference type="ChEBI" id="CHEBI:65315"/>
        <dbReference type="ChEBI" id="CHEBI:74443"/>
        <dbReference type="EC" id="1.3.1.88"/>
    </reaction>
    <physiologicalReaction direction="right-to-left" evidence="12">
        <dbReference type="Rhea" id="RHEA:53382"/>
    </physiologicalReaction>
</comment>
<feature type="non-terminal residue" evidence="15">
    <location>
        <position position="1"/>
    </location>
</feature>
<dbReference type="PROSITE" id="PS01136">
    <property type="entry name" value="UPF0034"/>
    <property type="match status" value="1"/>
</dbReference>
<evidence type="ECO:0000256" key="10">
    <source>
        <dbReference type="ARBA" id="ARBA00047287"/>
    </source>
</evidence>
<feature type="non-terminal residue" evidence="15">
    <location>
        <position position="321"/>
    </location>
</feature>
<evidence type="ECO:0000256" key="7">
    <source>
        <dbReference type="ARBA" id="ARBA00023027"/>
    </source>
</evidence>
<sequence>AEAMRQSGERGWALYRKMGSPRKIVAPMVDQSELAFRMLARKYGAELCYTPMINSKILLEDHTYRSTNLDLECPEDRPLIVQFCGNDPGVMAAAAQLVDRRCDAVDINLGCPQNIARRGRYGAFLLEEWDLLQDMVWAMHCSAKVPVTCKVRLLQESVEDTIELCKLLVGAGAAMLTVHGRTRMQVGCLAGVCNWDAIRRIREAVPVPVFANGGIGCIEDFEECLRVTGAAGVMVSEVVLSNPAFFAPNAPGPCGVAPTSESMCREYLALARRFPPKRYVSGILRGHVFKLLFTALSRCEDLRPVLAVSHSLEDVERVSRA</sequence>
<dbReference type="AlphaFoldDB" id="A0A835Z5Z1"/>
<keyword evidence="3" id="KW-0288">FMN</keyword>
<evidence type="ECO:0000256" key="11">
    <source>
        <dbReference type="ARBA" id="ARBA00047652"/>
    </source>
</evidence>
<evidence type="ECO:0000259" key="14">
    <source>
        <dbReference type="Pfam" id="PF01207"/>
    </source>
</evidence>
<dbReference type="OrthoDB" id="272303at2759"/>
<comment type="catalytic activity">
    <reaction evidence="10">
        <text>5,6-dihydrouridine(17) in tRNA + NAD(+) = uridine(17) in tRNA + NADH + H(+)</text>
        <dbReference type="Rhea" id="RHEA:53372"/>
        <dbReference type="Rhea" id="RHEA-COMP:13541"/>
        <dbReference type="Rhea" id="RHEA-COMP:13542"/>
        <dbReference type="ChEBI" id="CHEBI:15378"/>
        <dbReference type="ChEBI" id="CHEBI:57540"/>
        <dbReference type="ChEBI" id="CHEBI:57945"/>
        <dbReference type="ChEBI" id="CHEBI:65315"/>
        <dbReference type="ChEBI" id="CHEBI:74443"/>
        <dbReference type="EC" id="1.3.1.88"/>
    </reaction>
    <physiologicalReaction direction="right-to-left" evidence="10">
        <dbReference type="Rhea" id="RHEA:53374"/>
    </physiologicalReaction>
</comment>
<dbReference type="Proteomes" id="UP000664859">
    <property type="component" value="Unassembled WGS sequence"/>
</dbReference>
<organism evidence="15 16">
    <name type="scientific">Tribonema minus</name>
    <dbReference type="NCBI Taxonomy" id="303371"/>
    <lineage>
        <taxon>Eukaryota</taxon>
        <taxon>Sar</taxon>
        <taxon>Stramenopiles</taxon>
        <taxon>Ochrophyta</taxon>
        <taxon>PX clade</taxon>
        <taxon>Xanthophyceae</taxon>
        <taxon>Tribonematales</taxon>
        <taxon>Tribonemataceae</taxon>
        <taxon>Tribonema</taxon>
    </lineage>
</organism>
<feature type="domain" description="DUS-like FMN-binding" evidence="14">
    <location>
        <begin position="25"/>
        <end position="247"/>
    </location>
</feature>
<comment type="catalytic activity">
    <reaction evidence="11">
        <text>5,6-dihydrouridine(16) in tRNA + NADP(+) = uridine(16) in tRNA + NADPH + H(+)</text>
        <dbReference type="Rhea" id="RHEA:53376"/>
        <dbReference type="Rhea" id="RHEA-COMP:13543"/>
        <dbReference type="Rhea" id="RHEA-COMP:13544"/>
        <dbReference type="ChEBI" id="CHEBI:15378"/>
        <dbReference type="ChEBI" id="CHEBI:57783"/>
        <dbReference type="ChEBI" id="CHEBI:58349"/>
        <dbReference type="ChEBI" id="CHEBI:65315"/>
        <dbReference type="ChEBI" id="CHEBI:74443"/>
        <dbReference type="EC" id="1.3.1.88"/>
    </reaction>
    <physiologicalReaction direction="right-to-left" evidence="11">
        <dbReference type="Rhea" id="RHEA:53378"/>
    </physiologicalReaction>
</comment>
<evidence type="ECO:0000256" key="2">
    <source>
        <dbReference type="ARBA" id="ARBA00022630"/>
    </source>
</evidence>
<evidence type="ECO:0000256" key="3">
    <source>
        <dbReference type="ARBA" id="ARBA00022643"/>
    </source>
</evidence>
<dbReference type="PANTHER" id="PTHR11082:SF5">
    <property type="entry name" value="TRNA-DIHYDROURIDINE(16_17) SYNTHASE [NAD(P)(+)]-LIKE"/>
    <property type="match status" value="1"/>
</dbReference>
<dbReference type="PANTHER" id="PTHR11082">
    <property type="entry name" value="TRNA-DIHYDROURIDINE SYNTHASE"/>
    <property type="match status" value="1"/>
</dbReference>
<comment type="catalytic activity">
    <reaction evidence="13">
        <text>5,6-dihydrouridine(17) in tRNA + NADP(+) = uridine(17) in tRNA + NADPH + H(+)</text>
        <dbReference type="Rhea" id="RHEA:53368"/>
        <dbReference type="Rhea" id="RHEA-COMP:13541"/>
        <dbReference type="Rhea" id="RHEA-COMP:13542"/>
        <dbReference type="ChEBI" id="CHEBI:15378"/>
        <dbReference type="ChEBI" id="CHEBI:57783"/>
        <dbReference type="ChEBI" id="CHEBI:58349"/>
        <dbReference type="ChEBI" id="CHEBI:65315"/>
        <dbReference type="ChEBI" id="CHEBI:74443"/>
        <dbReference type="EC" id="1.3.1.88"/>
    </reaction>
    <physiologicalReaction direction="right-to-left" evidence="13">
        <dbReference type="Rhea" id="RHEA:53370"/>
    </physiologicalReaction>
</comment>
<protein>
    <recommendedName>
        <fullName evidence="9">tRNA-dihydrouridine(16/17) synthase [NAD(P)(+)]</fullName>
        <ecNumber evidence="9">1.3.1.88</ecNumber>
    </recommendedName>
</protein>
<dbReference type="GO" id="GO:0050660">
    <property type="term" value="F:flavin adenine dinucleotide binding"/>
    <property type="evidence" value="ECO:0007669"/>
    <property type="project" value="InterPro"/>
</dbReference>
<dbReference type="InterPro" id="IPR035587">
    <property type="entry name" value="DUS-like_FMN-bd"/>
</dbReference>
<accession>A0A835Z5Z1</accession>
<proteinExistence type="inferred from homology"/>
<evidence type="ECO:0000256" key="4">
    <source>
        <dbReference type="ARBA" id="ARBA00022694"/>
    </source>
</evidence>
<dbReference type="EC" id="1.3.1.88" evidence="9"/>
<evidence type="ECO:0000256" key="12">
    <source>
        <dbReference type="ARBA" id="ARBA00048934"/>
    </source>
</evidence>
<dbReference type="EMBL" id="JAFCMP010000087">
    <property type="protein sequence ID" value="KAG5187620.1"/>
    <property type="molecule type" value="Genomic_DNA"/>
</dbReference>
<reference evidence="15" key="1">
    <citation type="submission" date="2021-02" db="EMBL/GenBank/DDBJ databases">
        <title>First Annotated Genome of the Yellow-green Alga Tribonema minus.</title>
        <authorList>
            <person name="Mahan K.M."/>
        </authorList>
    </citation>
    <scope>NUCLEOTIDE SEQUENCE</scope>
    <source>
        <strain evidence="15">UTEX B ZZ1240</strain>
    </source>
</reference>
<evidence type="ECO:0000256" key="9">
    <source>
        <dbReference type="ARBA" id="ARBA00038890"/>
    </source>
</evidence>
<evidence type="ECO:0000256" key="1">
    <source>
        <dbReference type="ARBA" id="ARBA00001917"/>
    </source>
</evidence>
<dbReference type="InterPro" id="IPR013785">
    <property type="entry name" value="Aldolase_TIM"/>
</dbReference>
<keyword evidence="6" id="KW-0560">Oxidoreductase</keyword>
<dbReference type="Pfam" id="PF01207">
    <property type="entry name" value="Dus"/>
    <property type="match status" value="1"/>
</dbReference>
<evidence type="ECO:0000256" key="8">
    <source>
        <dbReference type="ARBA" id="ARBA00038313"/>
    </source>
</evidence>
<comment type="caution">
    <text evidence="15">The sequence shown here is derived from an EMBL/GenBank/DDBJ whole genome shotgun (WGS) entry which is preliminary data.</text>
</comment>
<dbReference type="GO" id="GO:0017150">
    <property type="term" value="F:tRNA dihydrouridine synthase activity"/>
    <property type="evidence" value="ECO:0007669"/>
    <property type="project" value="InterPro"/>
</dbReference>
<dbReference type="SUPFAM" id="SSF51395">
    <property type="entry name" value="FMN-linked oxidoreductases"/>
    <property type="match status" value="1"/>
</dbReference>
<comment type="similarity">
    <text evidence="8">Belongs to the Dus family. Dus1 subfamily.</text>
</comment>
<evidence type="ECO:0000256" key="6">
    <source>
        <dbReference type="ARBA" id="ARBA00023002"/>
    </source>
</evidence>
<gene>
    <name evidence="15" type="ORF">JKP88DRAFT_306927</name>
</gene>